<proteinExistence type="predicted"/>
<gene>
    <name evidence="2" type="ORF">SAMN05444920_104231</name>
</gene>
<keyword evidence="3" id="KW-1185">Reference proteome</keyword>
<feature type="signal peptide" evidence="1">
    <location>
        <begin position="1"/>
        <end position="27"/>
    </location>
</feature>
<reference evidence="2 3" key="1">
    <citation type="submission" date="2016-10" db="EMBL/GenBank/DDBJ databases">
        <authorList>
            <person name="de Groot N.N."/>
        </authorList>
    </citation>
    <scope>NUCLEOTIDE SEQUENCE [LARGE SCALE GENOMIC DNA]</scope>
    <source>
        <strain evidence="2 3">CGMCC 4.7037</strain>
    </source>
</reference>
<name>A0A1H6CQD0_9ACTN</name>
<organism evidence="2 3">
    <name type="scientific">Nonomuraea solani</name>
    <dbReference type="NCBI Taxonomy" id="1144553"/>
    <lineage>
        <taxon>Bacteria</taxon>
        <taxon>Bacillati</taxon>
        <taxon>Actinomycetota</taxon>
        <taxon>Actinomycetes</taxon>
        <taxon>Streptosporangiales</taxon>
        <taxon>Streptosporangiaceae</taxon>
        <taxon>Nonomuraea</taxon>
    </lineage>
</organism>
<evidence type="ECO:0000313" key="3">
    <source>
        <dbReference type="Proteomes" id="UP000236732"/>
    </source>
</evidence>
<keyword evidence="1" id="KW-0732">Signal</keyword>
<evidence type="ECO:0000313" key="2">
    <source>
        <dbReference type="EMBL" id="SEG74987.1"/>
    </source>
</evidence>
<dbReference type="AlphaFoldDB" id="A0A1H6CQD0"/>
<dbReference type="OrthoDB" id="3522111at2"/>
<evidence type="ECO:0000256" key="1">
    <source>
        <dbReference type="SAM" id="SignalP"/>
    </source>
</evidence>
<dbReference type="Proteomes" id="UP000236732">
    <property type="component" value="Unassembled WGS sequence"/>
</dbReference>
<sequence>MRYSLPKAASLALLAGALLLPAVPASATTVTNTAAVLDDPFSVFKVSVKAPKTAKAGGNLTYKISAVNTGPHSADAWFVGGEFPKGVDLKKIRYASSVAKTECFGEGRAFFCYAPKVLEKGDGVTLAFYTKLKKNAKGAQKATLGIISYDVQQGMEDMSKEELDRLGIPVNGYPKSVTTKVVR</sequence>
<accession>A0A1H6CQD0</accession>
<protein>
    <submittedName>
        <fullName evidence="2">Conserved repeat domain-containing protein</fullName>
    </submittedName>
</protein>
<dbReference type="EMBL" id="FNVT01000004">
    <property type="protein sequence ID" value="SEG74987.1"/>
    <property type="molecule type" value="Genomic_DNA"/>
</dbReference>
<dbReference type="RefSeq" id="WP_146103679.1">
    <property type="nucleotide sequence ID" value="NZ_FNVT01000004.1"/>
</dbReference>
<feature type="chain" id="PRO_5009295098" evidence="1">
    <location>
        <begin position="28"/>
        <end position="183"/>
    </location>
</feature>